<reference evidence="1" key="2">
    <citation type="journal article" date="2010" name="Nature">
        <title>Comparative genomics reveals mobile pathogenicity chromosomes in Fusarium.</title>
        <authorList>
            <person name="Ma L.J."/>
            <person name="van der Does H.C."/>
            <person name="Borkovich K.A."/>
            <person name="Coleman J.J."/>
            <person name="Daboussi M.J."/>
            <person name="Di Pietro A."/>
            <person name="Dufresne M."/>
            <person name="Freitag M."/>
            <person name="Grabherr M."/>
            <person name="Henrissat B."/>
            <person name="Houterman P.M."/>
            <person name="Kang S."/>
            <person name="Shim W.B."/>
            <person name="Woloshuk C."/>
            <person name="Xie X."/>
            <person name="Xu J.R."/>
            <person name="Antoniw J."/>
            <person name="Baker S.E."/>
            <person name="Bluhm B.H."/>
            <person name="Breakspear A."/>
            <person name="Brown D.W."/>
            <person name="Butchko R.A."/>
            <person name="Chapman S."/>
            <person name="Coulson R."/>
            <person name="Coutinho P.M."/>
            <person name="Danchin E.G."/>
            <person name="Diener A."/>
            <person name="Gale L.R."/>
            <person name="Gardiner D.M."/>
            <person name="Goff S."/>
            <person name="Hammond-Kosack K.E."/>
            <person name="Hilburn K."/>
            <person name="Hua-Van A."/>
            <person name="Jonkers W."/>
            <person name="Kazan K."/>
            <person name="Kodira C.D."/>
            <person name="Koehrsen M."/>
            <person name="Kumar L."/>
            <person name="Lee Y.H."/>
            <person name="Li L."/>
            <person name="Manners J.M."/>
            <person name="Miranda-Saavedra D."/>
            <person name="Mukherjee M."/>
            <person name="Park G."/>
            <person name="Park J."/>
            <person name="Park S.Y."/>
            <person name="Proctor R.H."/>
            <person name="Regev A."/>
            <person name="Ruiz-Roldan M.C."/>
            <person name="Sain D."/>
            <person name="Sakthikumar S."/>
            <person name="Sykes S."/>
            <person name="Schwartz D.C."/>
            <person name="Turgeon B.G."/>
            <person name="Wapinski I."/>
            <person name="Yoder O."/>
            <person name="Young S."/>
            <person name="Zeng Q."/>
            <person name="Zhou S."/>
            <person name="Galagan J."/>
            <person name="Cuomo C.A."/>
            <person name="Kistler H.C."/>
            <person name="Rep M."/>
        </authorList>
    </citation>
    <scope>NUCLEOTIDE SEQUENCE [LARGE SCALE GENOMIC DNA]</scope>
    <source>
        <strain evidence="1">4287</strain>
    </source>
</reference>
<dbReference type="Proteomes" id="UP000009097">
    <property type="component" value="Unassembled WGS sequence"/>
</dbReference>
<dbReference type="VEuPathDB" id="FungiDB:FOXG_21646"/>
<organism evidence="1 2">
    <name type="scientific">Fusarium oxysporum f. sp. lycopersici (strain 4287 / CBS 123668 / FGSC 9935 / NRRL 34936)</name>
    <name type="common">Fusarium vascular wilt of tomato</name>
    <dbReference type="NCBI Taxonomy" id="426428"/>
    <lineage>
        <taxon>Eukaryota</taxon>
        <taxon>Fungi</taxon>
        <taxon>Dikarya</taxon>
        <taxon>Ascomycota</taxon>
        <taxon>Pezizomycotina</taxon>
        <taxon>Sordariomycetes</taxon>
        <taxon>Hypocreomycetidae</taxon>
        <taxon>Hypocreales</taxon>
        <taxon>Nectriaceae</taxon>
        <taxon>Fusarium</taxon>
        <taxon>Fusarium oxysporum species complex</taxon>
    </lineage>
</organism>
<evidence type="ECO:0000313" key="2">
    <source>
        <dbReference type="Proteomes" id="UP000009097"/>
    </source>
</evidence>
<accession>A0A0J9VZY8</accession>
<dbReference type="AlphaFoldDB" id="A0A0J9VZY8"/>
<sequence>MKCKAGCFERACSLSVAAQADRLSSGEPDFSGAPARRGNQNTVLGGAYGRGYRRVPLLRIGFLDKWF</sequence>
<dbReference type="RefSeq" id="XP_018254413.1">
    <property type="nucleotide sequence ID" value="XM_018401992.1"/>
</dbReference>
<dbReference type="KEGG" id="fox:FOXG_21646"/>
<proteinExistence type="predicted"/>
<dbReference type="EMBL" id="DS231718">
    <property type="protein sequence ID" value="KNB16368.1"/>
    <property type="molecule type" value="Genomic_DNA"/>
</dbReference>
<evidence type="ECO:0000313" key="1">
    <source>
        <dbReference type="EMBL" id="KNB16368.1"/>
    </source>
</evidence>
<gene>
    <name evidence="1" type="ORF">FOXG_21646</name>
</gene>
<name>A0A0J9VZY8_FUSO4</name>
<reference evidence="1" key="1">
    <citation type="submission" date="2007-04" db="EMBL/GenBank/DDBJ databases">
        <authorList>
            <consortium name="The Broad Institute Genome Sequencing Platform"/>
            <person name="Birren B."/>
            <person name="Lander E."/>
            <person name="Galagan J."/>
            <person name="Nusbaum C."/>
            <person name="Devon K."/>
            <person name="Ma L.-J."/>
            <person name="Jaffe D."/>
            <person name="Butler J."/>
            <person name="Alvarez P."/>
            <person name="Gnerre S."/>
            <person name="Grabherr M."/>
            <person name="Kleber M."/>
            <person name="Mauceli E."/>
            <person name="Brockman W."/>
            <person name="MacCallum I.A."/>
            <person name="Young S."/>
            <person name="LaButti K."/>
            <person name="DeCaprio D."/>
            <person name="Crawford M."/>
            <person name="Koehrsen M."/>
            <person name="Engels R."/>
            <person name="Montgomery P."/>
            <person name="Pearson M."/>
            <person name="Howarth C."/>
            <person name="Larson L."/>
            <person name="White J."/>
            <person name="O'Leary S."/>
            <person name="Kodira C."/>
            <person name="Zeng Q."/>
            <person name="Yandava C."/>
            <person name="Alvarado L."/>
            <person name="Kistler C."/>
            <person name="Shim W.-B."/>
            <person name="Kang S."/>
            <person name="Woloshuk C."/>
        </authorList>
    </citation>
    <scope>NUCLEOTIDE SEQUENCE</scope>
    <source>
        <strain evidence="1">4287</strain>
    </source>
</reference>
<protein>
    <submittedName>
        <fullName evidence="1">Uncharacterized protein</fullName>
    </submittedName>
</protein>
<dbReference type="GeneID" id="28962352"/>